<gene>
    <name evidence="1" type="ORF">H8E80_08020</name>
</gene>
<dbReference type="Gene3D" id="3.40.50.300">
    <property type="entry name" value="P-loop containing nucleotide triphosphate hydrolases"/>
    <property type="match status" value="1"/>
</dbReference>
<dbReference type="EMBL" id="JACNLL010000072">
    <property type="protein sequence ID" value="MBC8199973.1"/>
    <property type="molecule type" value="Genomic_DNA"/>
</dbReference>
<proteinExistence type="predicted"/>
<evidence type="ECO:0000313" key="2">
    <source>
        <dbReference type="Proteomes" id="UP000603545"/>
    </source>
</evidence>
<dbReference type="Proteomes" id="UP000603545">
    <property type="component" value="Unassembled WGS sequence"/>
</dbReference>
<dbReference type="AlphaFoldDB" id="A0A8J6N5W7"/>
<dbReference type="Pfam" id="PF13481">
    <property type="entry name" value="AAA_25"/>
    <property type="match status" value="1"/>
</dbReference>
<accession>A0A8J6N5W7</accession>
<sequence>MTKKDVSLYNPLSFIGYETENIIPEGGFGAVLARAGVGKTAFLVQIAISALLQGKNVLHISLDNPVDKVSLWYKEVFSNLVKQCKTDRLWENILPHRFIMTFKVEGFSVPKLEERLTDLTEQNIFFPDMVVIDGLPFDESTRNSLPDLKALAKKHSMHVWFAVRIHRHEQQNTDGMPVPFSKVADLFDVAIQLKPEGREIHVRTLKGSAKAVEHPILLLDPSTMMIKKSSL</sequence>
<dbReference type="InterPro" id="IPR027417">
    <property type="entry name" value="P-loop_NTPase"/>
</dbReference>
<protein>
    <submittedName>
        <fullName evidence="1">AAA family ATPase</fullName>
    </submittedName>
</protein>
<reference evidence="1 2" key="1">
    <citation type="submission" date="2020-08" db="EMBL/GenBank/DDBJ databases">
        <title>Bridging the membrane lipid divide: bacteria of the FCB group superphylum have the potential to synthesize archaeal ether lipids.</title>
        <authorList>
            <person name="Villanueva L."/>
            <person name="Von Meijenfeldt F.A.B."/>
            <person name="Westbye A.B."/>
            <person name="Yadav S."/>
            <person name="Hopmans E.C."/>
            <person name="Dutilh B.E."/>
            <person name="Sinninghe Damste J.S."/>
        </authorList>
    </citation>
    <scope>NUCLEOTIDE SEQUENCE [LARGE SCALE GENOMIC DNA]</scope>
    <source>
        <strain evidence="1">NIOZ-UU82</strain>
    </source>
</reference>
<name>A0A8J6N5W7_9BACT</name>
<evidence type="ECO:0000313" key="1">
    <source>
        <dbReference type="EMBL" id="MBC8199973.1"/>
    </source>
</evidence>
<comment type="caution">
    <text evidence="1">The sequence shown here is derived from an EMBL/GenBank/DDBJ whole genome shotgun (WGS) entry which is preliminary data.</text>
</comment>
<dbReference type="SUPFAM" id="SSF52540">
    <property type="entry name" value="P-loop containing nucleoside triphosphate hydrolases"/>
    <property type="match status" value="1"/>
</dbReference>
<organism evidence="1 2">
    <name type="scientific">Candidatus Desulfaltia bathyphila</name>
    <dbReference type="NCBI Taxonomy" id="2841697"/>
    <lineage>
        <taxon>Bacteria</taxon>
        <taxon>Pseudomonadati</taxon>
        <taxon>Thermodesulfobacteriota</taxon>
        <taxon>Desulfobacteria</taxon>
        <taxon>Desulfobacterales</taxon>
        <taxon>Desulfobacterales incertae sedis</taxon>
        <taxon>Candidatus Desulfaltia</taxon>
    </lineage>
</organism>